<dbReference type="HOGENOM" id="CLU_1956936_0_0_9"/>
<dbReference type="AlphaFoldDB" id="D3T339"/>
<evidence type="ECO:0000313" key="1">
    <source>
        <dbReference type="EMBL" id="ADD02641.1"/>
    </source>
</evidence>
<dbReference type="EMBL" id="CP001936">
    <property type="protein sequence ID" value="ADD02641.1"/>
    <property type="molecule type" value="Genomic_DNA"/>
</dbReference>
<sequence>MLMLRRAIIKHLRENITEIGGRVYQAYLAAEKAKRPYITVRLAESIASEVISFGGTMQIELFVYDDLGKSYLNLDYISDKIIAVLNGAYITDQEDGKTYYIEWNPTTNDIIEEDRKLIGRLLRFKTAILHERRI</sequence>
<dbReference type="KEGG" id="tit:Thit_1382"/>
<dbReference type="Proteomes" id="UP000001552">
    <property type="component" value="Chromosome"/>
</dbReference>
<dbReference type="eggNOG" id="ENOG503440Y">
    <property type="taxonomic scope" value="Bacteria"/>
</dbReference>
<gene>
    <name evidence="1" type="ordered locus">Thit_1382</name>
</gene>
<dbReference type="RefSeq" id="WP_004401110.1">
    <property type="nucleotide sequence ID" value="NC_013921.1"/>
</dbReference>
<name>D3T339_THEIA</name>
<organism evidence="1 2">
    <name type="scientific">Thermoanaerobacter italicus (strain DSM 9252 / Ab9)</name>
    <dbReference type="NCBI Taxonomy" id="580331"/>
    <lineage>
        <taxon>Bacteria</taxon>
        <taxon>Bacillati</taxon>
        <taxon>Bacillota</taxon>
        <taxon>Clostridia</taxon>
        <taxon>Thermoanaerobacterales</taxon>
        <taxon>Thermoanaerobacteraceae</taxon>
        <taxon>Thermoanaerobacter</taxon>
    </lineage>
</organism>
<dbReference type="OrthoDB" id="1679953at2"/>
<reference evidence="1" key="1">
    <citation type="submission" date="2010-02" db="EMBL/GenBank/DDBJ databases">
        <title>Complete sequence of Thermoanaerobacter italicus Ab9.</title>
        <authorList>
            <consortium name="US DOE Joint Genome Institute"/>
            <person name="Lucas S."/>
            <person name="Copeland A."/>
            <person name="Lapidus A."/>
            <person name="Cheng J.-F."/>
            <person name="Bruce D."/>
            <person name="Goodwin L."/>
            <person name="Pitluck S."/>
            <person name="Chertkov O."/>
            <person name="Detter J.C."/>
            <person name="Han C."/>
            <person name="Tapia R."/>
            <person name="Land M."/>
            <person name="Hauser L."/>
            <person name="Kyrpides N."/>
            <person name="Mikhailova N."/>
            <person name="Hemme C.L."/>
            <person name="Woyke T."/>
        </authorList>
    </citation>
    <scope>NUCLEOTIDE SEQUENCE [LARGE SCALE GENOMIC DNA]</scope>
    <source>
        <strain evidence="1">Ab9</strain>
    </source>
</reference>
<protein>
    <submittedName>
        <fullName evidence="1">Uncharacterized protein</fullName>
    </submittedName>
</protein>
<accession>D3T339</accession>
<keyword evidence="2" id="KW-1185">Reference proteome</keyword>
<proteinExistence type="predicted"/>
<evidence type="ECO:0000313" key="2">
    <source>
        <dbReference type="Proteomes" id="UP000001552"/>
    </source>
</evidence>